<keyword evidence="5" id="KW-1185">Reference proteome</keyword>
<sequence length="166" mass="18274">MQRLLLHGGEYIKSWEEAFGFYYMGSVYKIPGRSLWLLLYGRARMKKKDITFLAVVFIGLAGIAAGFYLTHQDTGASVEVTVDGAIYGTYPLDVDKEIPIQKDGKTTNLLVIKDGKADVTEADCPDKLCVHQKAISKTNETIVCLPNKVVVQVIGTGESELDSIAR</sequence>
<dbReference type="Gene3D" id="2.60.320.10">
    <property type="entry name" value="N-utilization substance G protein NusG, insert domain"/>
    <property type="match status" value="1"/>
</dbReference>
<reference evidence="2 4" key="1">
    <citation type="submission" date="2009-08" db="EMBL/GenBank/DDBJ databases">
        <authorList>
            <person name="Weinstock G."/>
            <person name="Sodergren E."/>
            <person name="Clifton S."/>
            <person name="Fulton L."/>
            <person name="Fulton B."/>
            <person name="Courtney L."/>
            <person name="Fronick C."/>
            <person name="Harrison M."/>
            <person name="Strong C."/>
            <person name="Farmer C."/>
            <person name="Delahaunty K."/>
            <person name="Markovic C."/>
            <person name="Hall O."/>
            <person name="Minx P."/>
            <person name="Tomlinson C."/>
            <person name="Mitreva M."/>
            <person name="Nelson J."/>
            <person name="Hou S."/>
            <person name="Wollam A."/>
            <person name="Pepin K.H."/>
            <person name="Johnson M."/>
            <person name="Bhonagiri V."/>
            <person name="Nash W.E."/>
            <person name="Warren W."/>
            <person name="Chinwalla A."/>
            <person name="Mardis E.R."/>
            <person name="Wilson R.K."/>
        </authorList>
    </citation>
    <scope>NUCLEOTIDE SEQUENCE [LARGE SCALE GENOMIC DNA]</scope>
    <source>
        <strain evidence="2 4">L1-82</strain>
    </source>
</reference>
<dbReference type="Proteomes" id="UP000294398">
    <property type="component" value="Chromosome"/>
</dbReference>
<reference evidence="3 5" key="2">
    <citation type="submission" date="2018-09" db="EMBL/GenBank/DDBJ databases">
        <authorList>
            <person name="Petit M.-A."/>
            <person name="Lossouarn J."/>
        </authorList>
    </citation>
    <scope>NUCLEOTIDE SEQUENCE [LARGE SCALE GENOMIC DNA]</scope>
    <source>
        <strain evidence="3 5">L1-82</strain>
    </source>
</reference>
<evidence type="ECO:0000313" key="5">
    <source>
        <dbReference type="Proteomes" id="UP000294398"/>
    </source>
</evidence>
<keyword evidence="1" id="KW-0812">Transmembrane</keyword>
<dbReference type="AlphaFoldDB" id="C7G7F9"/>
<dbReference type="InterPro" id="IPR038690">
    <property type="entry name" value="NusG_2_sf"/>
</dbReference>
<proteinExistence type="predicted"/>
<evidence type="ECO:0000313" key="3">
    <source>
        <dbReference type="EMBL" id="VCV21944.1"/>
    </source>
</evidence>
<organism evidence="2 4">
    <name type="scientific">Roseburia intestinalis L1-82</name>
    <dbReference type="NCBI Taxonomy" id="536231"/>
    <lineage>
        <taxon>Bacteria</taxon>
        <taxon>Bacillati</taxon>
        <taxon>Bacillota</taxon>
        <taxon>Clostridia</taxon>
        <taxon>Lachnospirales</taxon>
        <taxon>Lachnospiraceae</taxon>
        <taxon>Roseburia</taxon>
    </lineage>
</organism>
<accession>C7G7F9</accession>
<evidence type="ECO:0000313" key="4">
    <source>
        <dbReference type="Proteomes" id="UP000004828"/>
    </source>
</evidence>
<evidence type="ECO:0000313" key="2">
    <source>
        <dbReference type="EMBL" id="EEV02246.1"/>
    </source>
</evidence>
<dbReference type="EMBL" id="LR027880">
    <property type="protein sequence ID" value="VCV21944.1"/>
    <property type="molecule type" value="Genomic_DNA"/>
</dbReference>
<gene>
    <name evidence="3" type="ORF">RIL182_01820</name>
    <name evidence="2" type="ORF">ROSINTL182_05833</name>
</gene>
<dbReference type="Pfam" id="PF07009">
    <property type="entry name" value="NusG_II"/>
    <property type="match status" value="1"/>
</dbReference>
<keyword evidence="1" id="KW-0472">Membrane</keyword>
<evidence type="ECO:0000256" key="1">
    <source>
        <dbReference type="SAM" id="Phobius"/>
    </source>
</evidence>
<feature type="transmembrane region" description="Helical" evidence="1">
    <location>
        <begin position="50"/>
        <end position="69"/>
    </location>
</feature>
<dbReference type="CDD" id="cd09911">
    <property type="entry name" value="Lin0431_like"/>
    <property type="match status" value="1"/>
</dbReference>
<name>C7G7F9_9FIRM</name>
<protein>
    <submittedName>
        <fullName evidence="2">Uncharacterized protein</fullName>
    </submittedName>
</protein>
<keyword evidence="1" id="KW-1133">Transmembrane helix</keyword>
<dbReference type="Proteomes" id="UP000004828">
    <property type="component" value="Unassembled WGS sequence"/>
</dbReference>
<dbReference type="HOGENOM" id="CLU_130936_2_0_9"/>
<dbReference type="EMBL" id="ABYJ02000040">
    <property type="protein sequence ID" value="EEV02246.1"/>
    <property type="molecule type" value="Genomic_DNA"/>
</dbReference>